<name>A0A1M6MM37_9GAMM</name>
<reference evidence="3" key="1">
    <citation type="submission" date="2016-11" db="EMBL/GenBank/DDBJ databases">
        <authorList>
            <person name="Varghese N."/>
            <person name="Submissions S."/>
        </authorList>
    </citation>
    <scope>NUCLEOTIDE SEQUENCE [LARGE SCALE GENOMIC DNA]</scope>
    <source>
        <strain evidence="3">ALO Sharm</strain>
    </source>
</reference>
<feature type="compositionally biased region" description="Basic and acidic residues" evidence="1">
    <location>
        <begin position="43"/>
        <end position="57"/>
    </location>
</feature>
<sequence>MIKGFIICFAFLVVQLMVLSHIDNRQNQASRDVRPSSPVVYSSHREEKEEVDKKDMA</sequence>
<organism evidence="2 3">
    <name type="scientific">Halomonas caseinilytica</name>
    <dbReference type="NCBI Taxonomy" id="438744"/>
    <lineage>
        <taxon>Bacteria</taxon>
        <taxon>Pseudomonadati</taxon>
        <taxon>Pseudomonadota</taxon>
        <taxon>Gammaproteobacteria</taxon>
        <taxon>Oceanospirillales</taxon>
        <taxon>Halomonadaceae</taxon>
        <taxon>Halomonas</taxon>
    </lineage>
</organism>
<feature type="region of interest" description="Disordered" evidence="1">
    <location>
        <begin position="26"/>
        <end position="57"/>
    </location>
</feature>
<dbReference type="EMBL" id="FRAL01000001">
    <property type="protein sequence ID" value="SHJ84555.1"/>
    <property type="molecule type" value="Genomic_DNA"/>
</dbReference>
<keyword evidence="3" id="KW-1185">Reference proteome</keyword>
<evidence type="ECO:0000313" key="3">
    <source>
        <dbReference type="Proteomes" id="UP000184248"/>
    </source>
</evidence>
<evidence type="ECO:0000313" key="2">
    <source>
        <dbReference type="EMBL" id="SHJ84555.1"/>
    </source>
</evidence>
<accession>A0A1M6MM37</accession>
<proteinExistence type="predicted"/>
<gene>
    <name evidence="2" type="ORF">SAMN05192556_10190</name>
</gene>
<dbReference type="Proteomes" id="UP000184248">
    <property type="component" value="Unassembled WGS sequence"/>
</dbReference>
<protein>
    <submittedName>
        <fullName evidence="2">Uncharacterized protein</fullName>
    </submittedName>
</protein>
<evidence type="ECO:0000256" key="1">
    <source>
        <dbReference type="SAM" id="MobiDB-lite"/>
    </source>
</evidence>
<dbReference type="AlphaFoldDB" id="A0A1M6MM37"/>